<dbReference type="EMBL" id="BLQM01000131">
    <property type="protein sequence ID" value="GMH67464.1"/>
    <property type="molecule type" value="Genomic_DNA"/>
</dbReference>
<dbReference type="AlphaFoldDB" id="A0A9W7AFM9"/>
<reference evidence="3" key="1">
    <citation type="journal article" date="2023" name="Commun. Biol.">
        <title>Genome analysis of Parmales, the sister group of diatoms, reveals the evolutionary specialization of diatoms from phago-mixotrophs to photoautotrophs.</title>
        <authorList>
            <person name="Ban H."/>
            <person name="Sato S."/>
            <person name="Yoshikawa S."/>
            <person name="Yamada K."/>
            <person name="Nakamura Y."/>
            <person name="Ichinomiya M."/>
            <person name="Sato N."/>
            <person name="Blanc-Mathieu R."/>
            <person name="Endo H."/>
            <person name="Kuwata A."/>
            <person name="Ogata H."/>
        </authorList>
    </citation>
    <scope>NUCLEOTIDE SEQUENCE [LARGE SCALE GENOMIC DNA]</scope>
</reference>
<dbReference type="Proteomes" id="UP001162640">
    <property type="component" value="Unassembled WGS sequence"/>
</dbReference>
<proteinExistence type="predicted"/>
<comment type="caution">
    <text evidence="2">The sequence shown here is derived from an EMBL/GenBank/DDBJ whole genome shotgun (WGS) entry which is preliminary data.</text>
</comment>
<gene>
    <name evidence="2" type="ORF">TL16_g04684</name>
</gene>
<evidence type="ECO:0000256" key="1">
    <source>
        <dbReference type="SAM" id="MobiDB-lite"/>
    </source>
</evidence>
<protein>
    <submittedName>
        <fullName evidence="2">Uncharacterized protein</fullName>
    </submittedName>
</protein>
<name>A0A9W7AFM9_9STRA</name>
<feature type="compositionally biased region" description="Basic and acidic residues" evidence="1">
    <location>
        <begin position="37"/>
        <end position="49"/>
    </location>
</feature>
<organism evidence="2 3">
    <name type="scientific">Triparma laevis f. inornata</name>
    <dbReference type="NCBI Taxonomy" id="1714386"/>
    <lineage>
        <taxon>Eukaryota</taxon>
        <taxon>Sar</taxon>
        <taxon>Stramenopiles</taxon>
        <taxon>Ochrophyta</taxon>
        <taxon>Bolidophyceae</taxon>
        <taxon>Parmales</taxon>
        <taxon>Triparmaceae</taxon>
        <taxon>Triparma</taxon>
    </lineage>
</organism>
<feature type="region of interest" description="Disordered" evidence="1">
    <location>
        <begin position="1"/>
        <end position="77"/>
    </location>
</feature>
<feature type="compositionally biased region" description="Basic residues" evidence="1">
    <location>
        <begin position="50"/>
        <end position="62"/>
    </location>
</feature>
<accession>A0A9W7AFM9</accession>
<evidence type="ECO:0000313" key="3">
    <source>
        <dbReference type="Proteomes" id="UP001162640"/>
    </source>
</evidence>
<evidence type="ECO:0000313" key="2">
    <source>
        <dbReference type="EMBL" id="GMH67464.1"/>
    </source>
</evidence>
<sequence>MIMHGLDDRSASPPRHMRPLGEIQPPCANTVTFADNIGKKEISKAEKKEERRKKKDKKKKRGKVSERENVNASKNKF</sequence>
<feature type="compositionally biased region" description="Basic and acidic residues" evidence="1">
    <location>
        <begin position="1"/>
        <end position="10"/>
    </location>
</feature>